<accession>A0A3M2LMB7</accession>
<proteinExistence type="predicted"/>
<dbReference type="Proteomes" id="UP000282674">
    <property type="component" value="Unassembled WGS sequence"/>
</dbReference>
<evidence type="ECO:0000313" key="1">
    <source>
        <dbReference type="EMBL" id="RMI38604.1"/>
    </source>
</evidence>
<reference evidence="1 2" key="1">
    <citation type="submission" date="2018-10" db="EMBL/GenBank/DDBJ databases">
        <title>Isolation from soil.</title>
        <authorList>
            <person name="Hu J."/>
        </authorList>
    </citation>
    <scope>NUCLEOTIDE SEQUENCE [LARGE SCALE GENOMIC DNA]</scope>
    <source>
        <strain evidence="1 2">NEAU-Ht49</strain>
    </source>
</reference>
<name>A0A3M2LMB7_9ACTN</name>
<protein>
    <submittedName>
        <fullName evidence="1">Uncharacterized protein</fullName>
    </submittedName>
</protein>
<dbReference type="Pfam" id="PF15561">
    <property type="entry name" value="Imm15"/>
    <property type="match status" value="1"/>
</dbReference>
<dbReference type="EMBL" id="RFFG01000082">
    <property type="protein sequence ID" value="RMI38604.1"/>
    <property type="molecule type" value="Genomic_DNA"/>
</dbReference>
<sequence>MPPGRYVFQRALVGLTDGLGTALYQDVRFRDGPVIRQKTRTGLRSQGWDVECPMSDDGFDALLAGEGLDDLDGFFGPVEDFDEVPLYSRYAQLEFLSGLPWPERNALLVRRAVECLARLAVRAAERGEGDFFAMVTVAGWDEYHDGGFLMPSIWYTRPSNGTLACLDLVAAADADARFVADAVSAVAGARVLRVRSSEAEPSRFERVYVTVPPMS</sequence>
<keyword evidence="2" id="KW-1185">Reference proteome</keyword>
<dbReference type="AlphaFoldDB" id="A0A3M2LMB7"/>
<dbReference type="InterPro" id="IPR028264">
    <property type="entry name" value="Imm15"/>
</dbReference>
<gene>
    <name evidence="1" type="ORF">EBO15_32215</name>
</gene>
<evidence type="ECO:0000313" key="2">
    <source>
        <dbReference type="Proteomes" id="UP000282674"/>
    </source>
</evidence>
<organism evidence="1 2">
    <name type="scientific">Actinomadura harenae</name>
    <dbReference type="NCBI Taxonomy" id="2483351"/>
    <lineage>
        <taxon>Bacteria</taxon>
        <taxon>Bacillati</taxon>
        <taxon>Actinomycetota</taxon>
        <taxon>Actinomycetes</taxon>
        <taxon>Streptosporangiales</taxon>
        <taxon>Thermomonosporaceae</taxon>
        <taxon>Actinomadura</taxon>
    </lineage>
</organism>
<comment type="caution">
    <text evidence="1">The sequence shown here is derived from an EMBL/GenBank/DDBJ whole genome shotgun (WGS) entry which is preliminary data.</text>
</comment>